<dbReference type="InterPro" id="IPR017039">
    <property type="entry name" value="Virul_fac_BrkB"/>
</dbReference>
<keyword evidence="2" id="KW-1003">Cell membrane</keyword>
<dbReference type="OrthoDB" id="9775903at2"/>
<dbReference type="PIRSF" id="PIRSF035875">
    <property type="entry name" value="RNase_BN"/>
    <property type="match status" value="1"/>
</dbReference>
<feature type="transmembrane region" description="Helical" evidence="6">
    <location>
        <begin position="140"/>
        <end position="163"/>
    </location>
</feature>
<reference evidence="7 8" key="1">
    <citation type="submission" date="2016-11" db="EMBL/GenBank/DDBJ databases">
        <authorList>
            <person name="Jaros S."/>
            <person name="Januszkiewicz K."/>
            <person name="Wedrychowicz H."/>
        </authorList>
    </citation>
    <scope>NUCLEOTIDE SEQUENCE [LARGE SCALE GENOMIC DNA]</scope>
    <source>
        <strain evidence="7 8">DSM 21120</strain>
    </source>
</reference>
<evidence type="ECO:0000313" key="8">
    <source>
        <dbReference type="Proteomes" id="UP000184032"/>
    </source>
</evidence>
<dbReference type="GO" id="GO:0005886">
    <property type="term" value="C:plasma membrane"/>
    <property type="evidence" value="ECO:0007669"/>
    <property type="project" value="UniProtKB-SubCell"/>
</dbReference>
<evidence type="ECO:0000256" key="3">
    <source>
        <dbReference type="ARBA" id="ARBA00022692"/>
    </source>
</evidence>
<name>A0A1M5QEH8_9FIRM</name>
<dbReference type="Pfam" id="PF03631">
    <property type="entry name" value="Virul_fac_BrkB"/>
    <property type="match status" value="1"/>
</dbReference>
<evidence type="ECO:0000313" key="7">
    <source>
        <dbReference type="EMBL" id="SHH12378.1"/>
    </source>
</evidence>
<dbReference type="PANTHER" id="PTHR30213:SF0">
    <property type="entry name" value="UPF0761 MEMBRANE PROTEIN YIHY"/>
    <property type="match status" value="1"/>
</dbReference>
<evidence type="ECO:0000256" key="6">
    <source>
        <dbReference type="SAM" id="Phobius"/>
    </source>
</evidence>
<evidence type="ECO:0000256" key="5">
    <source>
        <dbReference type="ARBA" id="ARBA00023136"/>
    </source>
</evidence>
<dbReference type="RefSeq" id="WP_073183659.1">
    <property type="nucleotide sequence ID" value="NZ_FQXI01000002.1"/>
</dbReference>
<keyword evidence="3 6" id="KW-0812">Transmembrane</keyword>
<gene>
    <name evidence="7" type="ORF">SAMN02745245_00621</name>
</gene>
<feature type="transmembrane region" description="Helical" evidence="6">
    <location>
        <begin position="183"/>
        <end position="204"/>
    </location>
</feature>
<keyword evidence="4 6" id="KW-1133">Transmembrane helix</keyword>
<evidence type="ECO:0000256" key="2">
    <source>
        <dbReference type="ARBA" id="ARBA00022475"/>
    </source>
</evidence>
<sequence>MLDFLKKIIYKYQDNSIFIFFDKLTYRFLEHRIFEISASLVYFTILSLFPFLIALLNAINFTDILSSETLLSYLEYIPQYAKDIVINFISEINTTSSGGLFSISVILGLWTSSTIIKQIMKNINLAYGSKDKRNFFKAKAIAFVFTLALIFMIMLLLSTQVFGDLIVERIVDYFNLDSAVLSTWNSLSLFFPILYIIVMLVLLYRYSLDPKLRRTVKFKVSIPGAVIATFGSIFVTKLFGYYVKNFSNYSITYGSIGSIIVLLIWIWLMNMIILLGGEINAILFSMYSEKNTDILQRKESVLKNLIKMIDE</sequence>
<dbReference type="Proteomes" id="UP000184032">
    <property type="component" value="Unassembled WGS sequence"/>
</dbReference>
<dbReference type="STRING" id="1120995.SAMN02745245_00621"/>
<proteinExistence type="predicted"/>
<comment type="subcellular location">
    <subcellularLocation>
        <location evidence="1">Cell membrane</location>
        <topology evidence="1">Multi-pass membrane protein</topology>
    </subcellularLocation>
</comment>
<feature type="transmembrane region" description="Helical" evidence="6">
    <location>
        <begin position="33"/>
        <end position="59"/>
    </location>
</feature>
<accession>A0A1M5QEH8</accession>
<dbReference type="PANTHER" id="PTHR30213">
    <property type="entry name" value="INNER MEMBRANE PROTEIN YHJD"/>
    <property type="match status" value="1"/>
</dbReference>
<feature type="transmembrane region" description="Helical" evidence="6">
    <location>
        <begin position="225"/>
        <end position="243"/>
    </location>
</feature>
<keyword evidence="8" id="KW-1185">Reference proteome</keyword>
<organism evidence="7 8">
    <name type="scientific">Anaerosphaera aminiphila DSM 21120</name>
    <dbReference type="NCBI Taxonomy" id="1120995"/>
    <lineage>
        <taxon>Bacteria</taxon>
        <taxon>Bacillati</taxon>
        <taxon>Bacillota</taxon>
        <taxon>Tissierellia</taxon>
        <taxon>Tissierellales</taxon>
        <taxon>Peptoniphilaceae</taxon>
        <taxon>Anaerosphaera</taxon>
    </lineage>
</organism>
<evidence type="ECO:0000256" key="1">
    <source>
        <dbReference type="ARBA" id="ARBA00004651"/>
    </source>
</evidence>
<dbReference type="EMBL" id="FQXI01000002">
    <property type="protein sequence ID" value="SHH12378.1"/>
    <property type="molecule type" value="Genomic_DNA"/>
</dbReference>
<keyword evidence="5 6" id="KW-0472">Membrane</keyword>
<feature type="transmembrane region" description="Helical" evidence="6">
    <location>
        <begin position="255"/>
        <end position="276"/>
    </location>
</feature>
<protein>
    <submittedName>
        <fullName evidence="7">Membrane protein</fullName>
    </submittedName>
</protein>
<dbReference type="NCBIfam" id="TIGR00765">
    <property type="entry name" value="yihY_not_rbn"/>
    <property type="match status" value="1"/>
</dbReference>
<evidence type="ECO:0000256" key="4">
    <source>
        <dbReference type="ARBA" id="ARBA00022989"/>
    </source>
</evidence>
<dbReference type="AlphaFoldDB" id="A0A1M5QEH8"/>
<feature type="transmembrane region" description="Helical" evidence="6">
    <location>
        <begin position="100"/>
        <end position="119"/>
    </location>
</feature>